<name>A0A364N7N2_STELY</name>
<proteinExistence type="predicted"/>
<protein>
    <submittedName>
        <fullName evidence="3">Uncharacterized protein</fullName>
    </submittedName>
</protein>
<reference evidence="4" key="1">
    <citation type="submission" date="2018-05" db="EMBL/GenBank/DDBJ databases">
        <title>Draft genome sequence of Stemphylium lycopersici strain CIDEFI 213.</title>
        <authorList>
            <person name="Medina R."/>
            <person name="Franco M.E.E."/>
            <person name="Lucentini C.G."/>
            <person name="Saparrat M.C.N."/>
            <person name="Balatti P.A."/>
        </authorList>
    </citation>
    <scope>NUCLEOTIDE SEQUENCE [LARGE SCALE GENOMIC DNA]</scope>
    <source>
        <strain evidence="4">CIDEFI 213</strain>
    </source>
</reference>
<dbReference type="AlphaFoldDB" id="A0A364N7N2"/>
<feature type="chain" id="PRO_5016661935" evidence="2">
    <location>
        <begin position="21"/>
        <end position="112"/>
    </location>
</feature>
<evidence type="ECO:0000256" key="2">
    <source>
        <dbReference type="SAM" id="SignalP"/>
    </source>
</evidence>
<evidence type="ECO:0000313" key="4">
    <source>
        <dbReference type="Proteomes" id="UP000249619"/>
    </source>
</evidence>
<organism evidence="3 4">
    <name type="scientific">Stemphylium lycopersici</name>
    <name type="common">Tomato gray leaf spot disease fungus</name>
    <name type="synonym">Thyrospora lycopersici</name>
    <dbReference type="NCBI Taxonomy" id="183478"/>
    <lineage>
        <taxon>Eukaryota</taxon>
        <taxon>Fungi</taxon>
        <taxon>Dikarya</taxon>
        <taxon>Ascomycota</taxon>
        <taxon>Pezizomycotina</taxon>
        <taxon>Dothideomycetes</taxon>
        <taxon>Pleosporomycetidae</taxon>
        <taxon>Pleosporales</taxon>
        <taxon>Pleosporineae</taxon>
        <taxon>Pleosporaceae</taxon>
        <taxon>Stemphylium</taxon>
    </lineage>
</organism>
<sequence length="112" mass="11914">MPHPISAPLLILAFSALATAIPLTKRENSEYILPKPVIVLLIILGSGLAVCMGFAVHATFGFKESGSRMKSASAAQMEYMAEVRVRNMGSLMAEGKRSRMESAMAGGQRGGM</sequence>
<keyword evidence="4" id="KW-1185">Reference proteome</keyword>
<keyword evidence="2" id="KW-0732">Signal</keyword>
<evidence type="ECO:0000256" key="1">
    <source>
        <dbReference type="SAM" id="Phobius"/>
    </source>
</evidence>
<gene>
    <name evidence="3" type="ORF">DDE83_003334</name>
</gene>
<feature type="signal peptide" evidence="2">
    <location>
        <begin position="1"/>
        <end position="20"/>
    </location>
</feature>
<keyword evidence="1" id="KW-0472">Membrane</keyword>
<keyword evidence="1" id="KW-1133">Transmembrane helix</keyword>
<dbReference type="EMBL" id="QGDH01000037">
    <property type="protein sequence ID" value="RAR13335.1"/>
    <property type="molecule type" value="Genomic_DNA"/>
</dbReference>
<comment type="caution">
    <text evidence="3">The sequence shown here is derived from an EMBL/GenBank/DDBJ whole genome shotgun (WGS) entry which is preliminary data.</text>
</comment>
<dbReference type="Proteomes" id="UP000249619">
    <property type="component" value="Unassembled WGS sequence"/>
</dbReference>
<evidence type="ECO:0000313" key="3">
    <source>
        <dbReference type="EMBL" id="RAR13335.1"/>
    </source>
</evidence>
<keyword evidence="1" id="KW-0812">Transmembrane</keyword>
<accession>A0A364N7N2</accession>
<feature type="transmembrane region" description="Helical" evidence="1">
    <location>
        <begin position="36"/>
        <end position="60"/>
    </location>
</feature>